<dbReference type="GO" id="GO:0003677">
    <property type="term" value="F:DNA binding"/>
    <property type="evidence" value="ECO:0007669"/>
    <property type="project" value="UniProtKB-KW"/>
</dbReference>
<gene>
    <name evidence="6" type="ORF">MUK42_01886</name>
</gene>
<evidence type="ECO:0000259" key="5">
    <source>
        <dbReference type="PROSITE" id="PS51005"/>
    </source>
</evidence>
<organism evidence="6 7">
    <name type="scientific">Musa troglodytarum</name>
    <name type="common">fe'i banana</name>
    <dbReference type="NCBI Taxonomy" id="320322"/>
    <lineage>
        <taxon>Eukaryota</taxon>
        <taxon>Viridiplantae</taxon>
        <taxon>Streptophyta</taxon>
        <taxon>Embryophyta</taxon>
        <taxon>Tracheophyta</taxon>
        <taxon>Spermatophyta</taxon>
        <taxon>Magnoliopsida</taxon>
        <taxon>Liliopsida</taxon>
        <taxon>Zingiberales</taxon>
        <taxon>Musaceae</taxon>
        <taxon>Musa</taxon>
    </lineage>
</organism>
<protein>
    <submittedName>
        <fullName evidence="6">Nac domain-containing protein</fullName>
    </submittedName>
</protein>
<evidence type="ECO:0000256" key="2">
    <source>
        <dbReference type="ARBA" id="ARBA00023125"/>
    </source>
</evidence>
<keyword evidence="1" id="KW-0805">Transcription regulation</keyword>
<dbReference type="GO" id="GO:0006355">
    <property type="term" value="P:regulation of DNA-templated transcription"/>
    <property type="evidence" value="ECO:0007669"/>
    <property type="project" value="InterPro"/>
</dbReference>
<dbReference type="Proteomes" id="UP001055439">
    <property type="component" value="Chromosome 3"/>
</dbReference>
<dbReference type="EMBL" id="CP097505">
    <property type="protein sequence ID" value="URD93897.1"/>
    <property type="molecule type" value="Genomic_DNA"/>
</dbReference>
<evidence type="ECO:0000256" key="1">
    <source>
        <dbReference type="ARBA" id="ARBA00023015"/>
    </source>
</evidence>
<keyword evidence="3" id="KW-0804">Transcription</keyword>
<dbReference type="Pfam" id="PF02365">
    <property type="entry name" value="NAM"/>
    <property type="match status" value="1"/>
</dbReference>
<accession>A0A9E7FGU4</accession>
<keyword evidence="4" id="KW-0539">Nucleus</keyword>
<dbReference type="PROSITE" id="PS51005">
    <property type="entry name" value="NAC"/>
    <property type="match status" value="1"/>
</dbReference>
<evidence type="ECO:0000256" key="3">
    <source>
        <dbReference type="ARBA" id="ARBA00023163"/>
    </source>
</evidence>
<evidence type="ECO:0000313" key="6">
    <source>
        <dbReference type="EMBL" id="URD93897.1"/>
    </source>
</evidence>
<name>A0A9E7FGU4_9LILI</name>
<proteinExistence type="predicted"/>
<keyword evidence="7" id="KW-1185">Reference proteome</keyword>
<dbReference type="InterPro" id="IPR003441">
    <property type="entry name" value="NAC-dom"/>
</dbReference>
<dbReference type="SUPFAM" id="SSF101941">
    <property type="entry name" value="NAC domain"/>
    <property type="match status" value="1"/>
</dbReference>
<feature type="domain" description="NAC" evidence="5">
    <location>
        <begin position="8"/>
        <end position="149"/>
    </location>
</feature>
<dbReference type="AlphaFoldDB" id="A0A9E7FGU4"/>
<keyword evidence="2" id="KW-0238">DNA-binding</keyword>
<dbReference type="PANTHER" id="PTHR31719">
    <property type="entry name" value="NAC TRANSCRIPTION FACTOR 56"/>
    <property type="match status" value="1"/>
</dbReference>
<evidence type="ECO:0000313" key="7">
    <source>
        <dbReference type="Proteomes" id="UP001055439"/>
    </source>
</evidence>
<reference evidence="6" key="1">
    <citation type="submission" date="2022-05" db="EMBL/GenBank/DDBJ databases">
        <title>The Musa troglodytarum L. genome provides insights into the mechanism of non-climacteric behaviour and enrichment of carotenoids.</title>
        <authorList>
            <person name="Wang J."/>
        </authorList>
    </citation>
    <scope>NUCLEOTIDE SEQUENCE</scope>
    <source>
        <tissue evidence="6">Leaf</tissue>
    </source>
</reference>
<dbReference type="InterPro" id="IPR036093">
    <property type="entry name" value="NAC_dom_sf"/>
</dbReference>
<sequence>MGGGTANLPPGFRFFPSDEELVVHFLYRKAPVLHCEHRVIPNIDLHECNPRRKQNRADKIITCSNKDATVKKTRRYYIGQPPEGIETTRWMAFSVLVLVEEAQAASVAGGRDDDQYELYRWVIRRVHESTSSSQASFHGSKRYSHPWMI</sequence>
<evidence type="ECO:0000256" key="4">
    <source>
        <dbReference type="ARBA" id="ARBA00023242"/>
    </source>
</evidence>
<dbReference type="PANTHER" id="PTHR31719:SF134">
    <property type="entry name" value="NAC DOMAIN-CONTAINING PROTEIN 104"/>
    <property type="match status" value="1"/>
</dbReference>
<dbReference type="GO" id="GO:0048731">
    <property type="term" value="P:system development"/>
    <property type="evidence" value="ECO:0007669"/>
    <property type="project" value="TreeGrafter"/>
</dbReference>
<dbReference type="OrthoDB" id="730183at2759"/>